<dbReference type="SUPFAM" id="SSF48371">
    <property type="entry name" value="ARM repeat"/>
    <property type="match status" value="1"/>
</dbReference>
<keyword evidence="3" id="KW-1185">Reference proteome</keyword>
<dbReference type="Pfam" id="PF13646">
    <property type="entry name" value="HEAT_2"/>
    <property type="match status" value="1"/>
</dbReference>
<dbReference type="RefSeq" id="WP_133592991.1">
    <property type="nucleotide sequence ID" value="NZ_SNVV01000013.1"/>
</dbReference>
<dbReference type="OrthoDB" id="9797162at2"/>
<gene>
    <name evidence="2" type="ORF">C7389_11340</name>
</gene>
<dbReference type="InterPro" id="IPR016024">
    <property type="entry name" value="ARM-type_fold"/>
</dbReference>
<protein>
    <submittedName>
        <fullName evidence="2">3-methyladenine DNA glycosylase AlkC</fullName>
    </submittedName>
</protein>
<evidence type="ECO:0000313" key="3">
    <source>
        <dbReference type="Proteomes" id="UP000295129"/>
    </source>
</evidence>
<evidence type="ECO:0000313" key="2">
    <source>
        <dbReference type="EMBL" id="TDN48919.1"/>
    </source>
</evidence>
<sequence length="269" mass="28711">MSPPRSPHAAPASTPPTARPRTGANRVAAVPPEHLAALEAGTLASATLSEILALDQQRLLLAVFPGLPADDLPGKEAGILKRMSAIGTLLQRHGGEAALARCLAHSSDTVRGWACFLLAATPGAGLAARLDAIRPLADDPHFGVREWAWLALRGHLAAELETALALLTRWTTEPSERLRRFACEALRPRGVWCAHIARLKSAPELALPILQALRADPAAYVQDSVGNWLNDAGKTRPDWVAALCAGWLAEGDHPATARICKRALRNLKQ</sequence>
<evidence type="ECO:0000256" key="1">
    <source>
        <dbReference type="SAM" id="MobiDB-lite"/>
    </source>
</evidence>
<dbReference type="Gene3D" id="1.25.40.290">
    <property type="entry name" value="ARM repeat domains"/>
    <property type="match status" value="1"/>
</dbReference>
<accession>A0A4R6DW91</accession>
<dbReference type="AlphaFoldDB" id="A0A4R6DW91"/>
<comment type="caution">
    <text evidence="2">The sequence shown here is derived from an EMBL/GenBank/DDBJ whole genome shotgun (WGS) entry which is preliminary data.</text>
</comment>
<name>A0A4R6DW91_9RHOO</name>
<reference evidence="2 3" key="1">
    <citation type="submission" date="2019-03" db="EMBL/GenBank/DDBJ databases">
        <title>Genomic Encyclopedia of Type Strains, Phase IV (KMG-IV): sequencing the most valuable type-strain genomes for metagenomic binning, comparative biology and taxonomic classification.</title>
        <authorList>
            <person name="Goeker M."/>
        </authorList>
    </citation>
    <scope>NUCLEOTIDE SEQUENCE [LARGE SCALE GENOMIC DNA]</scope>
    <source>
        <strain evidence="2 3">DSM 12121</strain>
    </source>
</reference>
<dbReference type="EMBL" id="SNVV01000013">
    <property type="protein sequence ID" value="TDN48919.1"/>
    <property type="molecule type" value="Genomic_DNA"/>
</dbReference>
<organism evidence="2 3">
    <name type="scientific">Azoarcus indigens</name>
    <dbReference type="NCBI Taxonomy" id="29545"/>
    <lineage>
        <taxon>Bacteria</taxon>
        <taxon>Pseudomonadati</taxon>
        <taxon>Pseudomonadota</taxon>
        <taxon>Betaproteobacteria</taxon>
        <taxon>Rhodocyclales</taxon>
        <taxon>Zoogloeaceae</taxon>
        <taxon>Azoarcus</taxon>
    </lineage>
</organism>
<feature type="region of interest" description="Disordered" evidence="1">
    <location>
        <begin position="1"/>
        <end position="24"/>
    </location>
</feature>
<proteinExistence type="predicted"/>
<dbReference type="Proteomes" id="UP000295129">
    <property type="component" value="Unassembled WGS sequence"/>
</dbReference>